<sequence>MPATEKSGRAKLFNYTQGTYGIMTNLSSPKPKYKRKIEAHPISFVEKFKFLKSVILSKDFSALDHKVALIVCERYKDTFGNAETSLSYLEVGTGASRQGIVNSLARLKAYGALIVIEDYAGSRSTRYRPNLDYSGSQVDLTTTGQAELTSSGSQAELTSSGQAELTKSLPSSQAELTQYHLLYPPTGEVTVRGQKAPLLALAFRPRRARLLTG</sequence>
<evidence type="ECO:0000313" key="2">
    <source>
        <dbReference type="Proteomes" id="UP001073227"/>
    </source>
</evidence>
<dbReference type="EMBL" id="JAOVZR010000001">
    <property type="protein sequence ID" value="MCY0149862.1"/>
    <property type="molecule type" value="Genomic_DNA"/>
</dbReference>
<dbReference type="Proteomes" id="UP001073227">
    <property type="component" value="Unassembled WGS sequence"/>
</dbReference>
<protein>
    <submittedName>
        <fullName evidence="1">Uncharacterized protein</fullName>
    </submittedName>
</protein>
<reference evidence="1" key="1">
    <citation type="submission" date="2022-10" db="EMBL/GenBank/DDBJ databases">
        <title>Hoeflea sp. G2-23, isolated from marine algae.</title>
        <authorList>
            <person name="Kristyanto S."/>
            <person name="Kim J.M."/>
            <person name="Jeon C.O."/>
        </authorList>
    </citation>
    <scope>NUCLEOTIDE SEQUENCE</scope>
    <source>
        <strain evidence="1">G2-23</strain>
    </source>
</reference>
<dbReference type="RefSeq" id="WP_267655299.1">
    <property type="nucleotide sequence ID" value="NZ_JAOVZR010000001.1"/>
</dbReference>
<accession>A0ABT3ZDI3</accession>
<gene>
    <name evidence="1" type="ORF">OEG84_19695</name>
</gene>
<name>A0ABT3ZDI3_9HYPH</name>
<proteinExistence type="predicted"/>
<comment type="caution">
    <text evidence="1">The sequence shown here is derived from an EMBL/GenBank/DDBJ whole genome shotgun (WGS) entry which is preliminary data.</text>
</comment>
<keyword evidence="2" id="KW-1185">Reference proteome</keyword>
<organism evidence="1 2">
    <name type="scientific">Hoeflea algicola</name>
    <dbReference type="NCBI Taxonomy" id="2983763"/>
    <lineage>
        <taxon>Bacteria</taxon>
        <taxon>Pseudomonadati</taxon>
        <taxon>Pseudomonadota</taxon>
        <taxon>Alphaproteobacteria</taxon>
        <taxon>Hyphomicrobiales</taxon>
        <taxon>Rhizobiaceae</taxon>
        <taxon>Hoeflea</taxon>
    </lineage>
</organism>
<evidence type="ECO:0000313" key="1">
    <source>
        <dbReference type="EMBL" id="MCY0149862.1"/>
    </source>
</evidence>